<dbReference type="InterPro" id="IPR041118">
    <property type="entry name" value="Rx_N"/>
</dbReference>
<keyword evidence="5" id="KW-0611">Plant defense</keyword>
<dbReference type="Gene3D" id="3.40.50.300">
    <property type="entry name" value="P-loop containing nucleotide triphosphate hydrolases"/>
    <property type="match status" value="1"/>
</dbReference>
<dbReference type="FunFam" id="1.10.10.10:FF:000322">
    <property type="entry name" value="Probable disease resistance protein At1g63360"/>
    <property type="match status" value="1"/>
</dbReference>
<dbReference type="Pfam" id="PF00931">
    <property type="entry name" value="NB-ARC"/>
    <property type="match status" value="1"/>
</dbReference>
<dbReference type="InterPro" id="IPR002182">
    <property type="entry name" value="NB-ARC"/>
</dbReference>
<dbReference type="PANTHER" id="PTHR23155">
    <property type="entry name" value="DISEASE RESISTANCE PROTEIN RP"/>
    <property type="match status" value="1"/>
</dbReference>
<evidence type="ECO:0000256" key="1">
    <source>
        <dbReference type="ARBA" id="ARBA00008894"/>
    </source>
</evidence>
<dbReference type="PANTHER" id="PTHR23155:SF1185">
    <property type="entry name" value="DISEASE RESISTANCE RPP8-LIKE PROTEIN 3-RELATED"/>
    <property type="match status" value="1"/>
</dbReference>
<dbReference type="GO" id="GO:0009626">
    <property type="term" value="P:plant-type hypersensitive response"/>
    <property type="evidence" value="ECO:0007669"/>
    <property type="project" value="UniProtKB-ARBA"/>
</dbReference>
<dbReference type="CDD" id="cd14798">
    <property type="entry name" value="RX-CC_like"/>
    <property type="match status" value="1"/>
</dbReference>
<name>A0AAV8FLI6_9POAL</name>
<feature type="domain" description="NB-ARC" evidence="6">
    <location>
        <begin position="170"/>
        <end position="334"/>
    </location>
</feature>
<keyword evidence="4" id="KW-0547">Nucleotide-binding</keyword>
<dbReference type="Gene3D" id="1.10.8.430">
    <property type="entry name" value="Helical domain of apoptotic protease-activating factors"/>
    <property type="match status" value="1"/>
</dbReference>
<dbReference type="EMBL" id="JAMFTS010000002">
    <property type="protein sequence ID" value="KAJ4794375.1"/>
    <property type="molecule type" value="Genomic_DNA"/>
</dbReference>
<gene>
    <name evidence="9" type="ORF">LUZ62_045621</name>
</gene>
<dbReference type="InterPro" id="IPR042197">
    <property type="entry name" value="Apaf_helical"/>
</dbReference>
<dbReference type="GO" id="GO:0002758">
    <property type="term" value="P:innate immune response-activating signaling pathway"/>
    <property type="evidence" value="ECO:0007669"/>
    <property type="project" value="UniProtKB-ARBA"/>
</dbReference>
<feature type="domain" description="Disease resistance N-terminal" evidence="7">
    <location>
        <begin position="5"/>
        <end position="88"/>
    </location>
</feature>
<sequence length="464" mass="53319">MAEAAVSGIIIKLGDLLFGEVVFLYDVSNQMELVKLQLHQMQCFLKDAVSKQKKDERVKGWVRDIRDVAYETEDAIDEYLWVVARSRLKHVGFFEKCFRKPFEIYARHKLGKSICKIQIRLNIISQGRTIFGIKNLDDERSDRRPMLRGPWVPDDDEYEIVGFKNNQRSIISQLIAGKRTPRRQIISIVGQGGLGKTTLAHKVYNSKEVKGYFDERIWLTVSIEFNLNVLLKKVLDKLGKPIHKETENDDEYLLVEVKLSLRQKRYLIVFDDVWTFESIDQFQKALPNDSNGSRVLMTSRFSNIAKRADLGSITHELQFLNEEESLQLLLAKAFFPSTSNISDDLIELAKKLAKKCGGLPLALVLIGGLLSMRAPNYNDWYRVLQTMDWKSNCIECMKVLGTSYEDLPHSLKPCFLYFGCFPEDTDIGASALMRMWIAEGFIQSDGRGTLEDTAECYLEELIQR</sequence>
<dbReference type="InterPro" id="IPR044974">
    <property type="entry name" value="Disease_R_plants"/>
</dbReference>
<comment type="similarity">
    <text evidence="1">Belongs to the disease resistance NB-LRR family.</text>
</comment>
<evidence type="ECO:0000313" key="10">
    <source>
        <dbReference type="Proteomes" id="UP001140206"/>
    </source>
</evidence>
<comment type="caution">
    <text evidence="9">The sequence shown here is derived from an EMBL/GenBank/DDBJ whole genome shotgun (WGS) entry which is preliminary data.</text>
</comment>
<accession>A0AAV8FLI6</accession>
<dbReference type="InterPro" id="IPR027417">
    <property type="entry name" value="P-loop_NTPase"/>
</dbReference>
<proteinExistence type="inferred from homology"/>
<evidence type="ECO:0000259" key="7">
    <source>
        <dbReference type="Pfam" id="PF18052"/>
    </source>
</evidence>
<organism evidence="9 10">
    <name type="scientific">Rhynchospora pubera</name>
    <dbReference type="NCBI Taxonomy" id="906938"/>
    <lineage>
        <taxon>Eukaryota</taxon>
        <taxon>Viridiplantae</taxon>
        <taxon>Streptophyta</taxon>
        <taxon>Embryophyta</taxon>
        <taxon>Tracheophyta</taxon>
        <taxon>Spermatophyta</taxon>
        <taxon>Magnoliopsida</taxon>
        <taxon>Liliopsida</taxon>
        <taxon>Poales</taxon>
        <taxon>Cyperaceae</taxon>
        <taxon>Cyperoideae</taxon>
        <taxon>Rhynchosporeae</taxon>
        <taxon>Rhynchospora</taxon>
    </lineage>
</organism>
<feature type="domain" description="Disease resistance protein winged helix" evidence="8">
    <location>
        <begin position="421"/>
        <end position="464"/>
    </location>
</feature>
<dbReference type="InterPro" id="IPR036388">
    <property type="entry name" value="WH-like_DNA-bd_sf"/>
</dbReference>
<dbReference type="FunFam" id="3.40.50.300:FF:001091">
    <property type="entry name" value="Probable disease resistance protein At1g61300"/>
    <property type="match status" value="1"/>
</dbReference>
<dbReference type="InterPro" id="IPR038005">
    <property type="entry name" value="RX-like_CC"/>
</dbReference>
<evidence type="ECO:0000256" key="3">
    <source>
        <dbReference type="ARBA" id="ARBA00022737"/>
    </source>
</evidence>
<dbReference type="PRINTS" id="PR00364">
    <property type="entry name" value="DISEASERSIST"/>
</dbReference>
<keyword evidence="10" id="KW-1185">Reference proteome</keyword>
<protein>
    <submittedName>
        <fullName evidence="9">Disease resistance family protein</fullName>
    </submittedName>
</protein>
<dbReference type="GO" id="GO:0042742">
    <property type="term" value="P:defense response to bacterium"/>
    <property type="evidence" value="ECO:0007669"/>
    <property type="project" value="UniProtKB-ARBA"/>
</dbReference>
<dbReference type="Proteomes" id="UP001140206">
    <property type="component" value="Chromosome 2"/>
</dbReference>
<dbReference type="Gene3D" id="1.20.5.4130">
    <property type="match status" value="1"/>
</dbReference>
<evidence type="ECO:0000313" key="9">
    <source>
        <dbReference type="EMBL" id="KAJ4794375.1"/>
    </source>
</evidence>
<evidence type="ECO:0000259" key="8">
    <source>
        <dbReference type="Pfam" id="PF23559"/>
    </source>
</evidence>
<evidence type="ECO:0000256" key="5">
    <source>
        <dbReference type="ARBA" id="ARBA00022821"/>
    </source>
</evidence>
<dbReference type="AlphaFoldDB" id="A0AAV8FLI6"/>
<keyword evidence="3" id="KW-0677">Repeat</keyword>
<evidence type="ECO:0000256" key="2">
    <source>
        <dbReference type="ARBA" id="ARBA00022614"/>
    </source>
</evidence>
<keyword evidence="2" id="KW-0433">Leucine-rich repeat</keyword>
<dbReference type="GO" id="GO:0043531">
    <property type="term" value="F:ADP binding"/>
    <property type="evidence" value="ECO:0007669"/>
    <property type="project" value="InterPro"/>
</dbReference>
<reference evidence="9" key="1">
    <citation type="submission" date="2022-08" db="EMBL/GenBank/DDBJ databases">
        <authorList>
            <person name="Marques A."/>
        </authorList>
    </citation>
    <scope>NUCLEOTIDE SEQUENCE</scope>
    <source>
        <strain evidence="9">RhyPub2mFocal</strain>
        <tissue evidence="9">Leaves</tissue>
    </source>
</reference>
<dbReference type="InterPro" id="IPR058922">
    <property type="entry name" value="WHD_DRP"/>
</dbReference>
<evidence type="ECO:0000256" key="4">
    <source>
        <dbReference type="ARBA" id="ARBA00022741"/>
    </source>
</evidence>
<dbReference type="Gene3D" id="1.10.10.10">
    <property type="entry name" value="Winged helix-like DNA-binding domain superfamily/Winged helix DNA-binding domain"/>
    <property type="match status" value="1"/>
</dbReference>
<dbReference type="SUPFAM" id="SSF52540">
    <property type="entry name" value="P-loop containing nucleoside triphosphate hydrolases"/>
    <property type="match status" value="1"/>
</dbReference>
<dbReference type="Pfam" id="PF23559">
    <property type="entry name" value="WHD_DRP"/>
    <property type="match status" value="1"/>
</dbReference>
<dbReference type="Pfam" id="PF18052">
    <property type="entry name" value="Rx_N"/>
    <property type="match status" value="1"/>
</dbReference>
<evidence type="ECO:0000259" key="6">
    <source>
        <dbReference type="Pfam" id="PF00931"/>
    </source>
</evidence>